<dbReference type="InterPro" id="IPR010982">
    <property type="entry name" value="Lambda_DNA-bd_dom_sf"/>
</dbReference>
<dbReference type="GO" id="GO:0003677">
    <property type="term" value="F:DNA binding"/>
    <property type="evidence" value="ECO:0007669"/>
    <property type="project" value="InterPro"/>
</dbReference>
<dbReference type="SMART" id="SM00530">
    <property type="entry name" value="HTH_XRE"/>
    <property type="match status" value="1"/>
</dbReference>
<dbReference type="InterPro" id="IPR001387">
    <property type="entry name" value="Cro/C1-type_HTH"/>
</dbReference>
<dbReference type="Pfam" id="PF01381">
    <property type="entry name" value="HTH_3"/>
    <property type="match status" value="1"/>
</dbReference>
<protein>
    <recommendedName>
        <fullName evidence="1">HTH cro/C1-type domain-containing protein</fullName>
    </recommendedName>
</protein>
<name>A0A1F6V534_9BACT</name>
<accession>A0A1F6V534</accession>
<dbReference type="SUPFAM" id="SSF47413">
    <property type="entry name" value="lambda repressor-like DNA-binding domains"/>
    <property type="match status" value="1"/>
</dbReference>
<sequence>MKKINSTKYNFVPLDTIVKEKLKNKQFRTSFSVEMGRLRLAHEIKALRQKQKMTQEEVALKADMPQSVVARIESGTHSFSITTLHKIARVFNKKVGFVG</sequence>
<dbReference type="Gene3D" id="1.10.260.40">
    <property type="entry name" value="lambda repressor-like DNA-binding domains"/>
    <property type="match status" value="1"/>
</dbReference>
<evidence type="ECO:0000313" key="2">
    <source>
        <dbReference type="EMBL" id="OGI64881.1"/>
    </source>
</evidence>
<dbReference type="CDD" id="cd00093">
    <property type="entry name" value="HTH_XRE"/>
    <property type="match status" value="1"/>
</dbReference>
<organism evidence="2 3">
    <name type="scientific">Candidatus Nomurabacteria bacterium RIFCSPHIGHO2_01_FULL_40_24b</name>
    <dbReference type="NCBI Taxonomy" id="1801739"/>
    <lineage>
        <taxon>Bacteria</taxon>
        <taxon>Candidatus Nomuraibacteriota</taxon>
    </lineage>
</organism>
<proteinExistence type="predicted"/>
<dbReference type="PROSITE" id="PS50943">
    <property type="entry name" value="HTH_CROC1"/>
    <property type="match status" value="1"/>
</dbReference>
<gene>
    <name evidence="2" type="ORF">A2647_02995</name>
</gene>
<evidence type="ECO:0000259" key="1">
    <source>
        <dbReference type="PROSITE" id="PS50943"/>
    </source>
</evidence>
<comment type="caution">
    <text evidence="2">The sequence shown here is derived from an EMBL/GenBank/DDBJ whole genome shotgun (WGS) entry which is preliminary data.</text>
</comment>
<dbReference type="AlphaFoldDB" id="A0A1F6V534"/>
<evidence type="ECO:0000313" key="3">
    <source>
        <dbReference type="Proteomes" id="UP000177370"/>
    </source>
</evidence>
<dbReference type="Proteomes" id="UP000177370">
    <property type="component" value="Unassembled WGS sequence"/>
</dbReference>
<feature type="domain" description="HTH cro/C1-type" evidence="1">
    <location>
        <begin position="44"/>
        <end position="98"/>
    </location>
</feature>
<reference evidence="2 3" key="1">
    <citation type="journal article" date="2016" name="Nat. Commun.">
        <title>Thousands of microbial genomes shed light on interconnected biogeochemical processes in an aquifer system.</title>
        <authorList>
            <person name="Anantharaman K."/>
            <person name="Brown C.T."/>
            <person name="Hug L.A."/>
            <person name="Sharon I."/>
            <person name="Castelle C.J."/>
            <person name="Probst A.J."/>
            <person name="Thomas B.C."/>
            <person name="Singh A."/>
            <person name="Wilkins M.J."/>
            <person name="Karaoz U."/>
            <person name="Brodie E.L."/>
            <person name="Williams K.H."/>
            <person name="Hubbard S.S."/>
            <person name="Banfield J.F."/>
        </authorList>
    </citation>
    <scope>NUCLEOTIDE SEQUENCE [LARGE SCALE GENOMIC DNA]</scope>
</reference>
<dbReference type="EMBL" id="MFTP01000026">
    <property type="protein sequence ID" value="OGI64881.1"/>
    <property type="molecule type" value="Genomic_DNA"/>
</dbReference>